<evidence type="ECO:0000313" key="3">
    <source>
        <dbReference type="Proteomes" id="UP000009026"/>
    </source>
</evidence>
<organism evidence="2 3">
    <name type="scientific">Pseudomyxococcus hansupus</name>
    <dbReference type="NCBI Taxonomy" id="1297742"/>
    <lineage>
        <taxon>Bacteria</taxon>
        <taxon>Pseudomonadati</taxon>
        <taxon>Myxococcota</taxon>
        <taxon>Myxococcia</taxon>
        <taxon>Myxococcales</taxon>
        <taxon>Cystobacterineae</taxon>
        <taxon>Myxococcaceae</taxon>
        <taxon>Pseudomyxococcus</taxon>
    </lineage>
</organism>
<dbReference type="KEGG" id="mym:A176_004809"/>
<dbReference type="Proteomes" id="UP000009026">
    <property type="component" value="Chromosome"/>
</dbReference>
<feature type="region of interest" description="Disordered" evidence="1">
    <location>
        <begin position="1"/>
        <end position="20"/>
    </location>
</feature>
<protein>
    <submittedName>
        <fullName evidence="2">Uncharacterized protein</fullName>
    </submittedName>
</protein>
<keyword evidence="3" id="KW-1185">Reference proteome</keyword>
<evidence type="ECO:0000256" key="1">
    <source>
        <dbReference type="SAM" id="MobiDB-lite"/>
    </source>
</evidence>
<sequence length="65" mass="7604">MPGWHRHFARRRDEEAPPRSDTWPYDLAYGHWREDRFANTVRAGARNTCVIQSIGEPTLLLSELP</sequence>
<accession>A0A0H4XI18</accession>
<dbReference type="EMBL" id="CP012109">
    <property type="protein sequence ID" value="AKQ67897.1"/>
    <property type="molecule type" value="Genomic_DNA"/>
</dbReference>
<name>A0A0H4XI18_9BACT</name>
<feature type="compositionally biased region" description="Basic residues" evidence="1">
    <location>
        <begin position="1"/>
        <end position="10"/>
    </location>
</feature>
<dbReference type="AlphaFoldDB" id="A0A0H4XI18"/>
<proteinExistence type="predicted"/>
<evidence type="ECO:0000313" key="2">
    <source>
        <dbReference type="EMBL" id="AKQ67897.1"/>
    </source>
</evidence>
<gene>
    <name evidence="2" type="ORF">A176_004809</name>
</gene>
<reference evidence="2 3" key="1">
    <citation type="journal article" date="2016" name="PLoS ONE">
        <title>Complete Genome Sequence and Comparative Genomics of a Novel Myxobacterium Myxococcus hansupus.</title>
        <authorList>
            <person name="Sharma G."/>
            <person name="Narwani T."/>
            <person name="Subramanian S."/>
        </authorList>
    </citation>
    <scope>NUCLEOTIDE SEQUENCE [LARGE SCALE GENOMIC DNA]</scope>
    <source>
        <strain evidence="3">mixupus</strain>
    </source>
</reference>